<proteinExistence type="predicted"/>
<reference evidence="1 2" key="1">
    <citation type="submission" date="2007-08" db="EMBL/GenBank/DDBJ databases">
        <authorList>
            <person name="Fulton L."/>
            <person name="Clifton S."/>
            <person name="Fulton B."/>
            <person name="Xu J."/>
            <person name="Minx P."/>
            <person name="Pepin K.H."/>
            <person name="Johnson M."/>
            <person name="Thiruvilangam P."/>
            <person name="Bhonagiri V."/>
            <person name="Nash W.E."/>
            <person name="Mardis E.R."/>
            <person name="Wilson R.K."/>
        </authorList>
    </citation>
    <scope>NUCLEOTIDE SEQUENCE [LARGE SCALE GENOMIC DNA]</scope>
    <source>
        <strain evidence="2">ATCC BAA-613 / DSM 15670 / CCUG 46953 / JCM 12243 / WAL 16351</strain>
    </source>
</reference>
<dbReference type="PaxDb" id="411902-CLOBOL_02099"/>
<comment type="caution">
    <text evidence="1">The sequence shown here is derived from an EMBL/GenBank/DDBJ whole genome shotgun (WGS) entry which is preliminary data.</text>
</comment>
<name>A8RN50_ENTBW</name>
<accession>A8RN50</accession>
<dbReference type="Proteomes" id="UP000005396">
    <property type="component" value="Unassembled WGS sequence"/>
</dbReference>
<dbReference type="AlphaFoldDB" id="A8RN50"/>
<protein>
    <submittedName>
        <fullName evidence="1">Uncharacterized protein</fullName>
    </submittedName>
</protein>
<sequence length="36" mass="4270">MALHNQRKFLGWKCIWNDSKIKNYNYVFAFSFGNAG</sequence>
<reference evidence="1 2" key="2">
    <citation type="submission" date="2007-09" db="EMBL/GenBank/DDBJ databases">
        <title>Draft genome sequence of Clostridium bolteae (ATCC BAA-613).</title>
        <authorList>
            <person name="Sudarsanam P."/>
            <person name="Ley R."/>
            <person name="Guruge J."/>
            <person name="Turnbaugh P.J."/>
            <person name="Mahowald M."/>
            <person name="Liep D."/>
            <person name="Gordon J."/>
        </authorList>
    </citation>
    <scope>NUCLEOTIDE SEQUENCE [LARGE SCALE GENOMIC DNA]</scope>
    <source>
        <strain evidence="2">ATCC BAA-613 / DSM 15670 / CCUG 46953 / JCM 12243 / WAL 16351</strain>
    </source>
</reference>
<evidence type="ECO:0000313" key="1">
    <source>
        <dbReference type="EMBL" id="EDP17522.1"/>
    </source>
</evidence>
<gene>
    <name evidence="1" type="ORF">CLOBOL_02099</name>
</gene>
<organism evidence="1 2">
    <name type="scientific">Enterocloster bolteae (strain ATCC BAA-613 / DSM 15670 / CCUG 46953 / JCM 12243 / WAL 16351)</name>
    <name type="common">Clostridium bolteae</name>
    <dbReference type="NCBI Taxonomy" id="411902"/>
    <lineage>
        <taxon>Bacteria</taxon>
        <taxon>Bacillati</taxon>
        <taxon>Bacillota</taxon>
        <taxon>Clostridia</taxon>
        <taxon>Lachnospirales</taxon>
        <taxon>Lachnospiraceae</taxon>
        <taxon>Enterocloster</taxon>
    </lineage>
</organism>
<dbReference type="HOGENOM" id="CLU_3355381_0_0_9"/>
<evidence type="ECO:0000313" key="2">
    <source>
        <dbReference type="Proteomes" id="UP000005396"/>
    </source>
</evidence>
<dbReference type="EMBL" id="ABCC02000022">
    <property type="protein sequence ID" value="EDP17522.1"/>
    <property type="molecule type" value="Genomic_DNA"/>
</dbReference>